<proteinExistence type="predicted"/>
<dbReference type="SUPFAM" id="SSF56112">
    <property type="entry name" value="Protein kinase-like (PK-like)"/>
    <property type="match status" value="1"/>
</dbReference>
<keyword evidence="22" id="KW-1185">Reference proteome</keyword>
<dbReference type="GO" id="GO:0004714">
    <property type="term" value="F:transmembrane receptor protein tyrosine kinase activity"/>
    <property type="evidence" value="ECO:0007669"/>
    <property type="project" value="UniProtKB-EC"/>
</dbReference>
<sequence>MNDNIRKSLILFSLHFFILWTFEKSAGYAEVTLEKPVLNITEPFIDVQLNSTLYIECTGRMPLSWGYKDPKNRNKKYQDVKTVVHTSEDDEGHKSIIQIVFTTILQTGEYACYYNDISAPLYIFVNDDSHLLLPLHYFPFLTLHEGVPSVIPCLPTVSSANVSLWKVKQPIVEKIELNDGLKYDFTEGFVLRNPTNFFKGNFYCSAEYQNRSENLTLNIDVLSQTQSVPEIYIDDRNAKYVLLNSTFTLVCKVKIKLGTNINRPKWSYPVTDEKRVLIGDPVIKKTTIHRMISETLTVTNVQKSDEGIYQCNVTDHSNRENYHEVEVKVYENVQQPVINFTKALDRIVEIQGENVDLIATFTVFPFTSDIRSSWTKNGNHLPLASTKYILKPSDSVFILEILNLSRSDAGIYTVTAHTSGRTFNKSFHLYVKDTPVVKVQNSSCCFIPGHAYQLQCESNGYPIPNLSWKWAPMVDCSGVACDDKKNWRNIDEARSANNDTQWFMNIDEENVWSLMNVTAQHSGYYKCISQNEMGIAEEEMQFIVSDIKSGFYIDVDETSPLEKDLFFMDCRVSSFLYKDIYWRWTPYYSNESDLIIPDELLTKSIANNSITVKFQLDNIYLNHTGSYKCVAIPRQNSTPEEQSLFIRVREIQEPHFITSNWKVELTAEANSVLELDCSVDGTPWPKVRWYRNGELLVSNLTGFRFENNFQILIISRLVEEDSGDYKCRAENVAGVIMRNATLSVSSSGVPVSVVQTNPQSMQNWIIAGFILLLAVILLAIFARWFYRKKNTRMKLQGFNHQLFQEGHFGLFDPNMPLEDQADLLPYDERWEFPKESLKFGRTLGQGAFGRVIKAEAFGLNDYEKSTTVAVKMLKERANVNQQIALSAELKILIHLGHHVNIVNLMGAVTKNISQGELLVMVEYCRYGNLRNYLLRHREKFINEMDPNSRNQVFLSDSPPLDSNITCFTEVKFDSFMSSSGSGSTVFAVDNPNYRQRISSIVSGDPKGSTLSSTSHVMGRSMSCSSGSESRYYCRVDSQEHVITTSDLLCFAFQCACGMEYLASKKLIHRDLAARNVLLADDKIVKICDFGLAKDCYKYENYVKKGDGPLPIKWMAIESIRDHVFTIKSDVWSFGILMWEFFTLGSNPYPGVEIDEEFYKRLNVGYRMEKPDYCPENIYYIMQDCWQDNPDDRPEFSQLSDTLGGLIETGVKQHYIDLNAPYLEMNNKMQNHTYLNLPDDEGRSSPTRLYMNSVTNSSFFYDTVPPVKRSVSDEPGSKETLEDVPMIQLDTIKENQYEKNAQHEDHCLPPSDYLKMGESCSR</sequence>
<evidence type="ECO:0000256" key="9">
    <source>
        <dbReference type="ARBA" id="ARBA00023319"/>
    </source>
</evidence>
<dbReference type="InterPro" id="IPR003599">
    <property type="entry name" value="Ig_sub"/>
</dbReference>
<dbReference type="InterPro" id="IPR007110">
    <property type="entry name" value="Ig-like_dom"/>
</dbReference>
<keyword evidence="12 15" id="KW-0547">Nucleotide-binding</keyword>
<dbReference type="InterPro" id="IPR013783">
    <property type="entry name" value="Ig-like_fold"/>
</dbReference>
<feature type="active site" description="Proton acceptor" evidence="11">
    <location>
        <position position="1070"/>
    </location>
</feature>
<feature type="binding site" evidence="13">
    <location>
        <position position="1075"/>
    </location>
    <ligand>
        <name>Mg(2+)</name>
        <dbReference type="ChEBI" id="CHEBI:18420"/>
    </ligand>
</feature>
<evidence type="ECO:0000313" key="21">
    <source>
        <dbReference type="EMBL" id="GIY37237.1"/>
    </source>
</evidence>
<feature type="domain" description="Ig-like" evidence="20">
    <location>
        <begin position="336"/>
        <end position="424"/>
    </location>
</feature>
<feature type="binding site" evidence="12 15">
    <location>
        <position position="871"/>
    </location>
    <ligand>
        <name>ATP</name>
        <dbReference type="ChEBI" id="CHEBI:30616"/>
    </ligand>
</feature>
<dbReference type="PROSITE" id="PS00109">
    <property type="entry name" value="PROTEIN_KINASE_TYR"/>
    <property type="match status" value="1"/>
</dbReference>
<evidence type="ECO:0000256" key="11">
    <source>
        <dbReference type="PIRSR" id="PIRSR000615-1"/>
    </source>
</evidence>
<organism evidence="21 22">
    <name type="scientific">Caerostris darwini</name>
    <dbReference type="NCBI Taxonomy" id="1538125"/>
    <lineage>
        <taxon>Eukaryota</taxon>
        <taxon>Metazoa</taxon>
        <taxon>Ecdysozoa</taxon>
        <taxon>Arthropoda</taxon>
        <taxon>Chelicerata</taxon>
        <taxon>Arachnida</taxon>
        <taxon>Araneae</taxon>
        <taxon>Araneomorphae</taxon>
        <taxon>Entelegynae</taxon>
        <taxon>Araneoidea</taxon>
        <taxon>Araneidae</taxon>
        <taxon>Caerostris</taxon>
    </lineage>
</organism>
<dbReference type="InterPro" id="IPR011009">
    <property type="entry name" value="Kinase-like_dom_sf"/>
</dbReference>
<keyword evidence="13" id="KW-0460">Magnesium</keyword>
<dbReference type="InterPro" id="IPR020635">
    <property type="entry name" value="Tyr_kinase_cat_dom"/>
</dbReference>
<gene>
    <name evidence="21" type="primary">KDR</name>
    <name evidence="21" type="ORF">CDAR_109861</name>
</gene>
<dbReference type="Pfam" id="PF07714">
    <property type="entry name" value="PK_Tyr_Ser-Thr"/>
    <property type="match status" value="1"/>
</dbReference>
<feature type="binding site" evidence="12">
    <location>
        <position position="1074"/>
    </location>
    <ligand>
        <name>ATP</name>
        <dbReference type="ChEBI" id="CHEBI:30616"/>
    </ligand>
</feature>
<evidence type="ECO:0000256" key="16">
    <source>
        <dbReference type="SAM" id="MobiDB-lite"/>
    </source>
</evidence>
<dbReference type="Gene3D" id="1.10.510.10">
    <property type="entry name" value="Transferase(Phosphotransferase) domain 1"/>
    <property type="match status" value="1"/>
</dbReference>
<dbReference type="SMART" id="SM00408">
    <property type="entry name" value="IGc2"/>
    <property type="match status" value="3"/>
</dbReference>
<keyword evidence="12 15" id="KW-0067">ATP-binding</keyword>
<evidence type="ECO:0000256" key="6">
    <source>
        <dbReference type="ARBA" id="ARBA00023157"/>
    </source>
</evidence>
<dbReference type="GO" id="GO:0005886">
    <property type="term" value="C:plasma membrane"/>
    <property type="evidence" value="ECO:0007669"/>
    <property type="project" value="TreeGrafter"/>
</dbReference>
<evidence type="ECO:0000256" key="4">
    <source>
        <dbReference type="ARBA" id="ARBA00022989"/>
    </source>
</evidence>
<feature type="domain" description="Ig-like" evidence="20">
    <location>
        <begin position="568"/>
        <end position="645"/>
    </location>
</feature>
<dbReference type="GO" id="GO:0046872">
    <property type="term" value="F:metal ion binding"/>
    <property type="evidence" value="ECO:0007669"/>
    <property type="project" value="UniProtKB-KW"/>
</dbReference>
<keyword evidence="6" id="KW-1015">Disulfide bond</keyword>
<feature type="region of interest" description="Disordered" evidence="16">
    <location>
        <begin position="1297"/>
        <end position="1321"/>
    </location>
</feature>
<evidence type="ECO:0000256" key="5">
    <source>
        <dbReference type="ARBA" id="ARBA00023136"/>
    </source>
</evidence>
<keyword evidence="4 17" id="KW-1133">Transmembrane helix</keyword>
<dbReference type="PROSITE" id="PS00107">
    <property type="entry name" value="PROTEIN_KINASE_ATP"/>
    <property type="match status" value="1"/>
</dbReference>
<comment type="subcellular location">
    <subcellularLocation>
        <location evidence="1">Membrane</location>
        <topology evidence="1">Single-pass membrane protein</topology>
    </subcellularLocation>
</comment>
<keyword evidence="8" id="KW-0325">Glycoprotein</keyword>
<feature type="transmembrane region" description="Helical" evidence="17">
    <location>
        <begin position="764"/>
        <end position="786"/>
    </location>
</feature>
<comment type="caution">
    <text evidence="21">The sequence shown here is derived from an EMBL/GenBank/DDBJ whole genome shotgun (WGS) entry which is preliminary data.</text>
</comment>
<dbReference type="Gene3D" id="3.30.200.20">
    <property type="entry name" value="Phosphorylase Kinase, domain 1"/>
    <property type="match status" value="1"/>
</dbReference>
<keyword evidence="9" id="KW-0393">Immunoglobulin domain</keyword>
<dbReference type="InterPro" id="IPR001245">
    <property type="entry name" value="Ser-Thr/Tyr_kinase_cat_dom"/>
</dbReference>
<accession>A0AAV4SUZ3</accession>
<dbReference type="PANTHER" id="PTHR24416:SF600">
    <property type="entry name" value="PDGF- AND VEGF-RECEPTOR RELATED, ISOFORM J"/>
    <property type="match status" value="1"/>
</dbReference>
<protein>
    <recommendedName>
        <fullName evidence="2">receptor protein-tyrosine kinase</fullName>
        <ecNumber evidence="2">2.7.10.1</ecNumber>
    </recommendedName>
</protein>
<dbReference type="SUPFAM" id="SSF48726">
    <property type="entry name" value="Immunoglobulin"/>
    <property type="match status" value="5"/>
</dbReference>
<dbReference type="SMART" id="SM00409">
    <property type="entry name" value="IG"/>
    <property type="match status" value="6"/>
</dbReference>
<evidence type="ECO:0000256" key="17">
    <source>
        <dbReference type="SAM" id="Phobius"/>
    </source>
</evidence>
<dbReference type="PROSITE" id="PS50011">
    <property type="entry name" value="PROTEIN_KINASE_DOM"/>
    <property type="match status" value="1"/>
</dbReference>
<dbReference type="FunFam" id="2.60.40.10:FF:000107">
    <property type="entry name" value="Myosin, light chain kinase a"/>
    <property type="match status" value="1"/>
</dbReference>
<feature type="binding site" evidence="13">
    <location>
        <position position="1088"/>
    </location>
    <ligand>
        <name>Mg(2+)</name>
        <dbReference type="ChEBI" id="CHEBI:18420"/>
    </ligand>
</feature>
<dbReference type="Pfam" id="PF07679">
    <property type="entry name" value="I-set"/>
    <property type="match status" value="1"/>
</dbReference>
<feature type="signal peptide" evidence="18">
    <location>
        <begin position="1"/>
        <end position="29"/>
    </location>
</feature>
<dbReference type="FunFam" id="3.30.200.20:FF:000384">
    <property type="entry name" value="Receptor protein-tyrosine kinase"/>
    <property type="match status" value="1"/>
</dbReference>
<dbReference type="FunFam" id="1.10.510.10:FF:000373">
    <property type="entry name" value="Receptor protein-tyrosine kinase"/>
    <property type="match status" value="1"/>
</dbReference>
<dbReference type="EC" id="2.7.10.1" evidence="2"/>
<reference evidence="21 22" key="1">
    <citation type="submission" date="2021-06" db="EMBL/GenBank/DDBJ databases">
        <title>Caerostris darwini draft genome.</title>
        <authorList>
            <person name="Kono N."/>
            <person name="Arakawa K."/>
        </authorList>
    </citation>
    <scope>NUCLEOTIDE SEQUENCE [LARGE SCALE GENOMIC DNA]</scope>
</reference>
<name>A0AAV4SUZ3_9ARAC</name>
<feature type="compositionally biased region" description="Basic and acidic residues" evidence="16">
    <location>
        <begin position="1297"/>
        <end position="1306"/>
    </location>
</feature>
<keyword evidence="18" id="KW-0732">Signal</keyword>
<evidence type="ECO:0000256" key="2">
    <source>
        <dbReference type="ARBA" id="ARBA00011902"/>
    </source>
</evidence>
<dbReference type="PANTHER" id="PTHR24416">
    <property type="entry name" value="TYROSINE-PROTEIN KINASE RECEPTOR"/>
    <property type="match status" value="1"/>
</dbReference>
<dbReference type="InterPro" id="IPR017441">
    <property type="entry name" value="Protein_kinase_ATP_BS"/>
</dbReference>
<dbReference type="InterPro" id="IPR008266">
    <property type="entry name" value="Tyr_kinase_AS"/>
</dbReference>
<evidence type="ECO:0000256" key="12">
    <source>
        <dbReference type="PIRSR" id="PIRSR000615-2"/>
    </source>
</evidence>
<dbReference type="Gene3D" id="2.60.40.10">
    <property type="entry name" value="Immunoglobulins"/>
    <property type="match status" value="6"/>
</dbReference>
<dbReference type="InterPro" id="IPR013151">
    <property type="entry name" value="Immunoglobulin_dom"/>
</dbReference>
<dbReference type="PROSITE" id="PS50835">
    <property type="entry name" value="IG_LIKE"/>
    <property type="match status" value="5"/>
</dbReference>
<evidence type="ECO:0000256" key="1">
    <source>
        <dbReference type="ARBA" id="ARBA00004167"/>
    </source>
</evidence>
<keyword evidence="13" id="KW-0479">Metal-binding</keyword>
<feature type="chain" id="PRO_5043394270" description="receptor protein-tyrosine kinase" evidence="18">
    <location>
        <begin position="30"/>
        <end position="1321"/>
    </location>
</feature>
<feature type="binding site" evidence="12">
    <location>
        <begin position="844"/>
        <end position="851"/>
    </location>
    <ligand>
        <name>ATP</name>
        <dbReference type="ChEBI" id="CHEBI:30616"/>
    </ligand>
</feature>
<feature type="domain" description="Ig-like" evidence="20">
    <location>
        <begin position="654"/>
        <end position="743"/>
    </location>
</feature>
<evidence type="ECO:0000259" key="19">
    <source>
        <dbReference type="PROSITE" id="PS50011"/>
    </source>
</evidence>
<dbReference type="SMART" id="SM00219">
    <property type="entry name" value="TyrKc"/>
    <property type="match status" value="1"/>
</dbReference>
<dbReference type="InterPro" id="IPR003598">
    <property type="entry name" value="Ig_sub2"/>
</dbReference>
<keyword evidence="5 17" id="KW-0472">Membrane</keyword>
<dbReference type="GO" id="GO:0007169">
    <property type="term" value="P:cell surface receptor protein tyrosine kinase signaling pathway"/>
    <property type="evidence" value="ECO:0007669"/>
    <property type="project" value="TreeGrafter"/>
</dbReference>
<evidence type="ECO:0000256" key="13">
    <source>
        <dbReference type="PIRSR" id="PIRSR000615-3"/>
    </source>
</evidence>
<keyword evidence="7 21" id="KW-0675">Receptor</keyword>
<dbReference type="InterPro" id="IPR013098">
    <property type="entry name" value="Ig_I-set"/>
</dbReference>
<evidence type="ECO:0000313" key="22">
    <source>
        <dbReference type="Proteomes" id="UP001054837"/>
    </source>
</evidence>
<evidence type="ECO:0000256" key="7">
    <source>
        <dbReference type="ARBA" id="ARBA00023170"/>
    </source>
</evidence>
<dbReference type="Proteomes" id="UP001054837">
    <property type="component" value="Unassembled WGS sequence"/>
</dbReference>
<dbReference type="PIRSF" id="PIRSF000615">
    <property type="entry name" value="TyrPK_CSF1-R"/>
    <property type="match status" value="1"/>
</dbReference>
<dbReference type="Pfam" id="PF00047">
    <property type="entry name" value="ig"/>
    <property type="match status" value="1"/>
</dbReference>
<comment type="catalytic activity">
    <reaction evidence="10">
        <text>L-tyrosyl-[protein] + ATP = O-phospho-L-tyrosyl-[protein] + ADP + H(+)</text>
        <dbReference type="Rhea" id="RHEA:10596"/>
        <dbReference type="Rhea" id="RHEA-COMP:10136"/>
        <dbReference type="Rhea" id="RHEA-COMP:20101"/>
        <dbReference type="ChEBI" id="CHEBI:15378"/>
        <dbReference type="ChEBI" id="CHEBI:30616"/>
        <dbReference type="ChEBI" id="CHEBI:46858"/>
        <dbReference type="ChEBI" id="CHEBI:61978"/>
        <dbReference type="ChEBI" id="CHEBI:456216"/>
        <dbReference type="EC" id="2.7.10.1"/>
    </reaction>
</comment>
<dbReference type="InterPro" id="IPR036179">
    <property type="entry name" value="Ig-like_dom_sf"/>
</dbReference>
<feature type="domain" description="Protein kinase" evidence="19">
    <location>
        <begin position="837"/>
        <end position="1215"/>
    </location>
</feature>
<dbReference type="GO" id="GO:0043235">
    <property type="term" value="C:receptor complex"/>
    <property type="evidence" value="ECO:0007669"/>
    <property type="project" value="TreeGrafter"/>
</dbReference>
<dbReference type="InterPro" id="IPR050122">
    <property type="entry name" value="RTK"/>
</dbReference>
<evidence type="ECO:0000256" key="3">
    <source>
        <dbReference type="ARBA" id="ARBA00022692"/>
    </source>
</evidence>
<evidence type="ECO:0000259" key="20">
    <source>
        <dbReference type="PROSITE" id="PS50835"/>
    </source>
</evidence>
<dbReference type="EMBL" id="BPLQ01008433">
    <property type="protein sequence ID" value="GIY37237.1"/>
    <property type="molecule type" value="Genomic_DNA"/>
</dbReference>
<feature type="domain" description="Ig-like" evidence="20">
    <location>
        <begin position="435"/>
        <end position="545"/>
    </location>
</feature>
<dbReference type="GO" id="GO:0005524">
    <property type="term" value="F:ATP binding"/>
    <property type="evidence" value="ECO:0007669"/>
    <property type="project" value="UniProtKB-UniRule"/>
</dbReference>
<evidence type="ECO:0000256" key="18">
    <source>
        <dbReference type="SAM" id="SignalP"/>
    </source>
</evidence>
<evidence type="ECO:0000256" key="10">
    <source>
        <dbReference type="ARBA" id="ARBA00051243"/>
    </source>
</evidence>
<evidence type="ECO:0000256" key="8">
    <source>
        <dbReference type="ARBA" id="ARBA00023180"/>
    </source>
</evidence>
<feature type="domain" description="Ig-like" evidence="20">
    <location>
        <begin position="229"/>
        <end position="328"/>
    </location>
</feature>
<evidence type="ECO:0000256" key="15">
    <source>
        <dbReference type="PROSITE-ProRule" id="PRU10141"/>
    </source>
</evidence>
<evidence type="ECO:0000256" key="14">
    <source>
        <dbReference type="PIRSR" id="PIRSR000615-4"/>
    </source>
</evidence>
<keyword evidence="3 17" id="KW-0812">Transmembrane</keyword>
<feature type="site" description="Important for interaction with phosphotyrosine-binding proteins" evidence="14">
    <location>
        <position position="1214"/>
    </location>
</feature>
<dbReference type="InterPro" id="IPR000719">
    <property type="entry name" value="Prot_kinase_dom"/>
</dbReference>